<name>A0A9P6YZ70_9FUNG</name>
<evidence type="ECO:0000256" key="9">
    <source>
        <dbReference type="ARBA" id="ARBA00022824"/>
    </source>
</evidence>
<keyword evidence="8" id="KW-0677">Repeat</keyword>
<dbReference type="CDD" id="cd23284">
    <property type="entry name" value="beta-trefoil_MIR_PMT2-like"/>
    <property type="match status" value="1"/>
</dbReference>
<evidence type="ECO:0000256" key="12">
    <source>
        <dbReference type="ARBA" id="ARBA00045085"/>
    </source>
</evidence>
<protein>
    <recommendedName>
        <fullName evidence="4 14">Dolichyl-phosphate-mannose--protein mannosyltransferase</fullName>
        <ecNumber evidence="4 14">2.4.1.109</ecNumber>
    </recommendedName>
</protein>
<dbReference type="SUPFAM" id="SSF82109">
    <property type="entry name" value="MIR domain"/>
    <property type="match status" value="1"/>
</dbReference>
<dbReference type="EC" id="2.4.1.109" evidence="4 14"/>
<feature type="transmembrane region" description="Helical" evidence="14">
    <location>
        <begin position="644"/>
        <end position="662"/>
    </location>
</feature>
<dbReference type="AlphaFoldDB" id="A0A9P6YZ70"/>
<dbReference type="InterPro" id="IPR027005">
    <property type="entry name" value="PMT-like"/>
</dbReference>
<dbReference type="FunFam" id="2.80.10.50:FF:000012">
    <property type="entry name" value="Protein O-mannosyl-transferase 1"/>
    <property type="match status" value="1"/>
</dbReference>
<reference evidence="17 18" key="1">
    <citation type="journal article" date="2020" name="Microb. Genom.">
        <title>Genetic diversity of clinical and environmental Mucorales isolates obtained from an investigation of mucormycosis cases among solid organ transplant recipients.</title>
        <authorList>
            <person name="Nguyen M.H."/>
            <person name="Kaul D."/>
            <person name="Muto C."/>
            <person name="Cheng S.J."/>
            <person name="Richter R.A."/>
            <person name="Bruno V.M."/>
            <person name="Liu G."/>
            <person name="Beyhan S."/>
            <person name="Sundermann A.J."/>
            <person name="Mounaud S."/>
            <person name="Pasculle A.W."/>
            <person name="Nierman W.C."/>
            <person name="Driscoll E."/>
            <person name="Cumbie R."/>
            <person name="Clancy C.J."/>
            <person name="Dupont C.L."/>
        </authorList>
    </citation>
    <scope>NUCLEOTIDE SEQUENCE [LARGE SCALE GENOMIC DNA]</scope>
    <source>
        <strain evidence="17 18">GL24</strain>
    </source>
</reference>
<dbReference type="OMA" id="MCGWDDN"/>
<feature type="domain" description="MIR" evidence="16">
    <location>
        <begin position="332"/>
        <end position="386"/>
    </location>
</feature>
<dbReference type="PANTHER" id="PTHR10050:SF46">
    <property type="entry name" value="PROTEIN O-MANNOSYL-TRANSFERASE 2"/>
    <property type="match status" value="1"/>
</dbReference>
<feature type="transmembrane region" description="Helical" evidence="14">
    <location>
        <begin position="193"/>
        <end position="213"/>
    </location>
</feature>
<dbReference type="Gene3D" id="2.80.10.50">
    <property type="match status" value="1"/>
</dbReference>
<evidence type="ECO:0000256" key="1">
    <source>
        <dbReference type="ARBA" id="ARBA00004477"/>
    </source>
</evidence>
<proteinExistence type="inferred from homology"/>
<comment type="similarity">
    <text evidence="3 14">Belongs to the glycosyltransferase 39 family.</text>
</comment>
<dbReference type="InterPro" id="IPR016093">
    <property type="entry name" value="MIR_motif"/>
</dbReference>
<evidence type="ECO:0000256" key="15">
    <source>
        <dbReference type="SAM" id="MobiDB-lite"/>
    </source>
</evidence>
<evidence type="ECO:0000313" key="18">
    <source>
        <dbReference type="Proteomes" id="UP000740926"/>
    </source>
</evidence>
<feature type="transmembrane region" description="Helical" evidence="14">
    <location>
        <begin position="146"/>
        <end position="163"/>
    </location>
</feature>
<comment type="caution">
    <text evidence="17">The sequence shown here is derived from an EMBL/GenBank/DDBJ whole genome shotgun (WGS) entry which is preliminary data.</text>
</comment>
<dbReference type="PROSITE" id="PS50919">
    <property type="entry name" value="MIR"/>
    <property type="match status" value="3"/>
</dbReference>
<dbReference type="Pfam" id="PF02815">
    <property type="entry name" value="MIR"/>
    <property type="match status" value="1"/>
</dbReference>
<feature type="domain" description="MIR" evidence="16">
    <location>
        <begin position="468"/>
        <end position="526"/>
    </location>
</feature>
<evidence type="ECO:0000256" key="3">
    <source>
        <dbReference type="ARBA" id="ARBA00007222"/>
    </source>
</evidence>
<dbReference type="InterPro" id="IPR032421">
    <property type="entry name" value="PMT_4TMC"/>
</dbReference>
<evidence type="ECO:0000256" key="7">
    <source>
        <dbReference type="ARBA" id="ARBA00022692"/>
    </source>
</evidence>
<keyword evidence="10 14" id="KW-1133">Transmembrane helix</keyword>
<feature type="region of interest" description="Disordered" evidence="15">
    <location>
        <begin position="379"/>
        <end position="398"/>
    </location>
</feature>
<dbReference type="Proteomes" id="UP000740926">
    <property type="component" value="Unassembled WGS sequence"/>
</dbReference>
<keyword evidence="7 14" id="KW-0812">Transmembrane</keyword>
<dbReference type="Pfam" id="PF16192">
    <property type="entry name" value="PMT_4TMC"/>
    <property type="match status" value="1"/>
</dbReference>
<evidence type="ECO:0000256" key="14">
    <source>
        <dbReference type="RuleBase" id="RU367007"/>
    </source>
</evidence>
<dbReference type="InterPro" id="IPR036300">
    <property type="entry name" value="MIR_dom_sf"/>
</dbReference>
<feature type="transmembrane region" description="Helical" evidence="14">
    <location>
        <begin position="698"/>
        <end position="718"/>
    </location>
</feature>
<evidence type="ECO:0000256" key="2">
    <source>
        <dbReference type="ARBA" id="ARBA00004922"/>
    </source>
</evidence>
<dbReference type="PANTHER" id="PTHR10050">
    <property type="entry name" value="DOLICHYL-PHOSPHATE-MANNOSE--PROTEIN MANNOSYLTRANSFERASE"/>
    <property type="match status" value="1"/>
</dbReference>
<organism evidence="17 18">
    <name type="scientific">Rhizopus delemar</name>
    <dbReference type="NCBI Taxonomy" id="936053"/>
    <lineage>
        <taxon>Eukaryota</taxon>
        <taxon>Fungi</taxon>
        <taxon>Fungi incertae sedis</taxon>
        <taxon>Mucoromycota</taxon>
        <taxon>Mucoromycotina</taxon>
        <taxon>Mucoromycetes</taxon>
        <taxon>Mucorales</taxon>
        <taxon>Mucorineae</taxon>
        <taxon>Rhizopodaceae</taxon>
        <taxon>Rhizopus</taxon>
    </lineage>
</organism>
<keyword evidence="11 14" id="KW-0472">Membrane</keyword>
<evidence type="ECO:0000256" key="4">
    <source>
        <dbReference type="ARBA" id="ARBA00012839"/>
    </source>
</evidence>
<dbReference type="Pfam" id="PF02366">
    <property type="entry name" value="PMT"/>
    <property type="match status" value="1"/>
</dbReference>
<keyword evidence="18" id="KW-1185">Reference proteome</keyword>
<accession>A0A9P6YZ70</accession>
<dbReference type="InterPro" id="IPR003342">
    <property type="entry name" value="ArnT-like_N"/>
</dbReference>
<dbReference type="GO" id="GO:0004169">
    <property type="term" value="F:dolichyl-phosphate-mannose-protein mannosyltransferase activity"/>
    <property type="evidence" value="ECO:0007669"/>
    <property type="project" value="UniProtKB-UniRule"/>
</dbReference>
<comment type="catalytic activity">
    <reaction evidence="13 14">
        <text>a di-trans,poly-cis-dolichyl beta-D-mannosyl phosphate + L-seryl-[protein] = 3-O-(alpha-D-mannosyl)-L-seryl-[protein] + a di-trans,poly-cis-dolichyl phosphate + H(+)</text>
        <dbReference type="Rhea" id="RHEA:17377"/>
        <dbReference type="Rhea" id="RHEA-COMP:9863"/>
        <dbReference type="Rhea" id="RHEA-COMP:13546"/>
        <dbReference type="Rhea" id="RHEA-COMP:19498"/>
        <dbReference type="Rhea" id="RHEA-COMP:19501"/>
        <dbReference type="ChEBI" id="CHEBI:15378"/>
        <dbReference type="ChEBI" id="CHEBI:29999"/>
        <dbReference type="ChEBI" id="CHEBI:57683"/>
        <dbReference type="ChEBI" id="CHEBI:58211"/>
        <dbReference type="ChEBI" id="CHEBI:137321"/>
        <dbReference type="EC" id="2.4.1.109"/>
    </reaction>
</comment>
<dbReference type="EMBL" id="JAANIU010001403">
    <property type="protein sequence ID" value="KAG1567495.1"/>
    <property type="molecule type" value="Genomic_DNA"/>
</dbReference>
<dbReference type="GO" id="GO:0005789">
    <property type="term" value="C:endoplasmic reticulum membrane"/>
    <property type="evidence" value="ECO:0007669"/>
    <property type="project" value="UniProtKB-SubCell"/>
</dbReference>
<evidence type="ECO:0000256" key="13">
    <source>
        <dbReference type="ARBA" id="ARBA00045102"/>
    </source>
</evidence>
<feature type="transmembrane region" description="Helical" evidence="14">
    <location>
        <begin position="668"/>
        <end position="686"/>
    </location>
</feature>
<comment type="pathway">
    <text evidence="2 14">Protein modification; protein glycosylation.</text>
</comment>
<gene>
    <name evidence="17" type="ORF">G6F50_008157</name>
</gene>
<evidence type="ECO:0000256" key="8">
    <source>
        <dbReference type="ARBA" id="ARBA00022737"/>
    </source>
</evidence>
<evidence type="ECO:0000256" key="11">
    <source>
        <dbReference type="ARBA" id="ARBA00023136"/>
    </source>
</evidence>
<feature type="transmembrane region" description="Helical" evidence="14">
    <location>
        <begin position="225"/>
        <end position="258"/>
    </location>
</feature>
<feature type="transmembrane region" description="Helical" evidence="14">
    <location>
        <begin position="604"/>
        <end position="624"/>
    </location>
</feature>
<evidence type="ECO:0000256" key="6">
    <source>
        <dbReference type="ARBA" id="ARBA00022679"/>
    </source>
</evidence>
<comment type="catalytic activity">
    <reaction evidence="12 14">
        <text>a di-trans,poly-cis-dolichyl beta-D-mannosyl phosphate + L-threonyl-[protein] = 3-O-(alpha-D-mannosyl)-L-threonyl-[protein] + a di-trans,poly-cis-dolichyl phosphate + H(+)</text>
        <dbReference type="Rhea" id="RHEA:53396"/>
        <dbReference type="Rhea" id="RHEA-COMP:11060"/>
        <dbReference type="Rhea" id="RHEA-COMP:13547"/>
        <dbReference type="Rhea" id="RHEA-COMP:19498"/>
        <dbReference type="Rhea" id="RHEA-COMP:19501"/>
        <dbReference type="ChEBI" id="CHEBI:15378"/>
        <dbReference type="ChEBI" id="CHEBI:30013"/>
        <dbReference type="ChEBI" id="CHEBI:57683"/>
        <dbReference type="ChEBI" id="CHEBI:58211"/>
        <dbReference type="ChEBI" id="CHEBI:137323"/>
        <dbReference type="EC" id="2.4.1.109"/>
    </reaction>
</comment>
<comment type="subcellular location">
    <subcellularLocation>
        <location evidence="1 14">Endoplasmic reticulum membrane</location>
        <topology evidence="1 14">Multi-pass membrane protein</topology>
    </subcellularLocation>
</comment>
<keyword evidence="5 14" id="KW-0328">Glycosyltransferase</keyword>
<evidence type="ECO:0000259" key="16">
    <source>
        <dbReference type="PROSITE" id="PS50919"/>
    </source>
</evidence>
<keyword evidence="6 14" id="KW-0808">Transferase</keyword>
<feature type="domain" description="MIR" evidence="16">
    <location>
        <begin position="404"/>
        <end position="460"/>
    </location>
</feature>
<keyword evidence="9 14" id="KW-0256">Endoplasmic reticulum</keyword>
<evidence type="ECO:0000256" key="5">
    <source>
        <dbReference type="ARBA" id="ARBA00022676"/>
    </source>
</evidence>
<feature type="transmembrane region" description="Helical" evidence="14">
    <location>
        <begin position="169"/>
        <end position="186"/>
    </location>
</feature>
<evidence type="ECO:0000313" key="17">
    <source>
        <dbReference type="EMBL" id="KAG1567495.1"/>
    </source>
</evidence>
<comment type="function">
    <text evidence="14">Transfers mannose from Dol-P-mannose to Ser or Thr residues on proteins.</text>
</comment>
<evidence type="ECO:0000256" key="10">
    <source>
        <dbReference type="ARBA" id="ARBA00022989"/>
    </source>
</evidence>
<feature type="transmembrane region" description="Helical" evidence="14">
    <location>
        <begin position="279"/>
        <end position="306"/>
    </location>
</feature>
<dbReference type="SMART" id="SM00472">
    <property type="entry name" value="MIR"/>
    <property type="match status" value="3"/>
</dbReference>
<sequence>MATMKRRNIPQGIEKQPSFSLLDDNEKDKSFKYYQPPPSPVTYSSNKNIAFLQKNKHTIITILLTLLSFWTRFRKISLSNIVVWDEAHFGKFGSHYLNHDFYFDVHPPLGKILVGLSGWLAGYDGSFSFESGAEYPEGLNYTTMRVFNAFFGAMMVPISYLTAVQLKMSLKASLLTATMVLLDNAYLTISRFILLDSMLLFFTCTSLFTLSVFHNLRHISFSPEWWTWLGLTGASLGCVLSVKWVGLFAVALVGIYTIEDLWDMWGDVRMPKKVYLNHWIARIVCLIILPFSIYVFSFILHFSLLYKSGPGDAQMSSLFQANLEGNSMTENPLEVAYGSNLTIKNAGFGGGLLHSHIQTYPEGSKQQQVTCYHHKDENNHWTIRPPREQDDEQSYDQPDNPDFIRFLKDGDLIRLTHISTNRNLHSHPVNAPITTGQWEVSCYGTDTVGDTQDNWKVEIVDDFNYQNKDRIRSLTTRFRLRHERLGCLLTADNTVLPQWGFKQVEVYCDKRNDTENPHSMWNVEQHWNTKLPPAPRNAYKSPFLRDFITLNVAMWTSNNALTPDPDKVDILSSEPSEWPLATVGLRMCGWGDKQVKYYLLGNPIVWWLSIGAIFVFCLTTGVYVIRMQRKIFDLTNAQWDHFFYVGKTLFLGWFFHYIPFFIMGRVTYLHHYFPALYFSILMVPFLMDHFTQHKSVRVQWAVFIPVYLAVIATFIHFAPISFGLEGPITDYTYLEWLKTWNLVHEVIE</sequence>